<dbReference type="EMBL" id="JADGJD010000025">
    <property type="protein sequence ID" value="KAJ3056659.1"/>
    <property type="molecule type" value="Genomic_DNA"/>
</dbReference>
<keyword evidence="5" id="KW-1185">Reference proteome</keyword>
<reference evidence="4" key="1">
    <citation type="submission" date="2020-05" db="EMBL/GenBank/DDBJ databases">
        <title>Phylogenomic resolution of chytrid fungi.</title>
        <authorList>
            <person name="Stajich J.E."/>
            <person name="Amses K."/>
            <person name="Simmons R."/>
            <person name="Seto K."/>
            <person name="Myers J."/>
            <person name="Bonds A."/>
            <person name="Quandt C.A."/>
            <person name="Barry K."/>
            <person name="Liu P."/>
            <person name="Grigoriev I."/>
            <person name="Longcore J.E."/>
            <person name="James T.Y."/>
        </authorList>
    </citation>
    <scope>NUCLEOTIDE SEQUENCE</scope>
    <source>
        <strain evidence="4">JEL0318</strain>
    </source>
</reference>
<accession>A0AAD5X630</accession>
<evidence type="ECO:0000256" key="2">
    <source>
        <dbReference type="ARBA" id="ARBA00022857"/>
    </source>
</evidence>
<dbReference type="Proteomes" id="UP001212841">
    <property type="component" value="Unassembled WGS sequence"/>
</dbReference>
<dbReference type="PANTHER" id="PTHR43477:SF1">
    <property type="entry name" value="DIHYDROANTICAPSIN 7-DEHYDROGENASE"/>
    <property type="match status" value="1"/>
</dbReference>
<dbReference type="CDD" id="cd05233">
    <property type="entry name" value="SDR_c"/>
    <property type="match status" value="1"/>
</dbReference>
<dbReference type="AlphaFoldDB" id="A0AAD5X630"/>
<evidence type="ECO:0000313" key="4">
    <source>
        <dbReference type="EMBL" id="KAJ3056659.1"/>
    </source>
</evidence>
<gene>
    <name evidence="4" type="ORF">HK097_005335</name>
</gene>
<comment type="caution">
    <text evidence="4">The sequence shown here is derived from an EMBL/GenBank/DDBJ whole genome shotgun (WGS) entry which is preliminary data.</text>
</comment>
<comment type="similarity">
    <text evidence="1">Belongs to the short-chain dehydrogenases/reductases (SDR) family.</text>
</comment>
<dbReference type="InterPro" id="IPR057571">
    <property type="entry name" value="SDR_PhqE-like"/>
</dbReference>
<evidence type="ECO:0000256" key="1">
    <source>
        <dbReference type="ARBA" id="ARBA00006484"/>
    </source>
</evidence>
<dbReference type="GO" id="GO:0016491">
    <property type="term" value="F:oxidoreductase activity"/>
    <property type="evidence" value="ECO:0007669"/>
    <property type="project" value="UniProtKB-KW"/>
</dbReference>
<evidence type="ECO:0008006" key="6">
    <source>
        <dbReference type="Google" id="ProtNLM"/>
    </source>
</evidence>
<dbReference type="PANTHER" id="PTHR43477">
    <property type="entry name" value="DIHYDROANTICAPSIN 7-DEHYDROGENASE"/>
    <property type="match status" value="1"/>
</dbReference>
<evidence type="ECO:0000313" key="5">
    <source>
        <dbReference type="Proteomes" id="UP001212841"/>
    </source>
</evidence>
<evidence type="ECO:0000256" key="3">
    <source>
        <dbReference type="ARBA" id="ARBA00023002"/>
    </source>
</evidence>
<sequence>MTVETNFYADKLRGKNIVVFGGTSGIGFGAAEAFLSLGAHVTIVSSNPDNLNSALTRLKNHSNLQGKIANVRDEAATVNALLELAPIDHLVFTAVDLIIRGELADLDLDRAKELFGVKFWGSVVVGKAVAKHDIIKPGGSLTLTSGTAGFLPRKGAAVGGALNGAVFSLTRGLAGDLAAKKIRVNTVVPGLVKTELWDKLGKTKEEQEETFQKGGERLLTGFVATPDDIAEAYVYAVRANYSTGQLITIDGGGVLI</sequence>
<dbReference type="InterPro" id="IPR002347">
    <property type="entry name" value="SDR_fam"/>
</dbReference>
<dbReference type="Pfam" id="PF23441">
    <property type="entry name" value="SDR"/>
    <property type="match status" value="1"/>
</dbReference>
<keyword evidence="2" id="KW-0521">NADP</keyword>
<dbReference type="InterPro" id="IPR051122">
    <property type="entry name" value="SDR_DHRS6-like"/>
</dbReference>
<keyword evidence="3" id="KW-0560">Oxidoreductase</keyword>
<dbReference type="Gene3D" id="3.40.50.720">
    <property type="entry name" value="NAD(P)-binding Rossmann-like Domain"/>
    <property type="match status" value="1"/>
</dbReference>
<dbReference type="SUPFAM" id="SSF51735">
    <property type="entry name" value="NAD(P)-binding Rossmann-fold domains"/>
    <property type="match status" value="1"/>
</dbReference>
<proteinExistence type="inferred from homology"/>
<organism evidence="4 5">
    <name type="scientific">Rhizophlyctis rosea</name>
    <dbReference type="NCBI Taxonomy" id="64517"/>
    <lineage>
        <taxon>Eukaryota</taxon>
        <taxon>Fungi</taxon>
        <taxon>Fungi incertae sedis</taxon>
        <taxon>Chytridiomycota</taxon>
        <taxon>Chytridiomycota incertae sedis</taxon>
        <taxon>Chytridiomycetes</taxon>
        <taxon>Rhizophlyctidales</taxon>
        <taxon>Rhizophlyctidaceae</taxon>
        <taxon>Rhizophlyctis</taxon>
    </lineage>
</organism>
<dbReference type="PRINTS" id="PR00081">
    <property type="entry name" value="GDHRDH"/>
</dbReference>
<dbReference type="InterPro" id="IPR036291">
    <property type="entry name" value="NAD(P)-bd_dom_sf"/>
</dbReference>
<name>A0AAD5X630_9FUNG</name>
<protein>
    <recommendedName>
        <fullName evidence="6">NAD(P)-binding protein</fullName>
    </recommendedName>
</protein>